<sequence>MEYKICTIAKEGTSLAIVHLEGISDCAQKDLSMSRPSGKFQYEVSSASQISPVFHDCLFTPSNITASYEAYSPTIADKSLSLSLCGLVKPSDRCELLCDSFN</sequence>
<organism evidence="1 2">
    <name type="scientific">Vespula maculifrons</name>
    <name type="common">Eastern yellow jacket</name>
    <name type="synonym">Wasp</name>
    <dbReference type="NCBI Taxonomy" id="7453"/>
    <lineage>
        <taxon>Eukaryota</taxon>
        <taxon>Metazoa</taxon>
        <taxon>Ecdysozoa</taxon>
        <taxon>Arthropoda</taxon>
        <taxon>Hexapoda</taxon>
        <taxon>Insecta</taxon>
        <taxon>Pterygota</taxon>
        <taxon>Neoptera</taxon>
        <taxon>Endopterygota</taxon>
        <taxon>Hymenoptera</taxon>
        <taxon>Apocrita</taxon>
        <taxon>Aculeata</taxon>
        <taxon>Vespoidea</taxon>
        <taxon>Vespidae</taxon>
        <taxon>Vespinae</taxon>
        <taxon>Vespula</taxon>
    </lineage>
</organism>
<keyword evidence="2" id="KW-1185">Reference proteome</keyword>
<name>A0ABD2CLU1_VESMC</name>
<proteinExistence type="predicted"/>
<reference evidence="1 2" key="1">
    <citation type="journal article" date="2024" name="Ann. Entomol. Soc. Am.">
        <title>Genomic analyses of the southern and eastern yellowjacket wasps (Hymenoptera: Vespidae) reveal evolutionary signatures of social life.</title>
        <authorList>
            <person name="Catto M.A."/>
            <person name="Caine P.B."/>
            <person name="Orr S.E."/>
            <person name="Hunt B.G."/>
            <person name="Goodisman M.A.D."/>
        </authorList>
    </citation>
    <scope>NUCLEOTIDE SEQUENCE [LARGE SCALE GENOMIC DNA]</scope>
    <source>
        <strain evidence="1">232</strain>
        <tissue evidence="1">Head and thorax</tissue>
    </source>
</reference>
<dbReference type="Proteomes" id="UP001607303">
    <property type="component" value="Unassembled WGS sequence"/>
</dbReference>
<protein>
    <submittedName>
        <fullName evidence="1">Uncharacterized protein</fullName>
    </submittedName>
</protein>
<dbReference type="EMBL" id="JAYRBN010000038">
    <property type="protein sequence ID" value="KAL2746060.1"/>
    <property type="molecule type" value="Genomic_DNA"/>
</dbReference>
<accession>A0ABD2CLU1</accession>
<evidence type="ECO:0000313" key="2">
    <source>
        <dbReference type="Proteomes" id="UP001607303"/>
    </source>
</evidence>
<dbReference type="AlphaFoldDB" id="A0ABD2CLU1"/>
<evidence type="ECO:0000313" key="1">
    <source>
        <dbReference type="EMBL" id="KAL2746060.1"/>
    </source>
</evidence>
<comment type="caution">
    <text evidence="1">The sequence shown here is derived from an EMBL/GenBank/DDBJ whole genome shotgun (WGS) entry which is preliminary data.</text>
</comment>
<gene>
    <name evidence="1" type="ORF">V1477_005717</name>
</gene>